<dbReference type="InterPro" id="IPR008928">
    <property type="entry name" value="6-hairpin_glycosidase_sf"/>
</dbReference>
<proteinExistence type="predicted"/>
<protein>
    <recommendedName>
        <fullName evidence="1">Spermatogenesis-associated protein 20-like TRX domain-containing protein</fullName>
    </recommendedName>
</protein>
<dbReference type="Gene3D" id="3.40.30.10">
    <property type="entry name" value="Glutaredoxin"/>
    <property type="match status" value="1"/>
</dbReference>
<dbReference type="InterPro" id="IPR024705">
    <property type="entry name" value="Ssp411"/>
</dbReference>
<keyword evidence="3" id="KW-1185">Reference proteome</keyword>
<dbReference type="SUPFAM" id="SSF52833">
    <property type="entry name" value="Thioredoxin-like"/>
    <property type="match status" value="1"/>
</dbReference>
<dbReference type="AlphaFoldDB" id="A0A8S4PRB1"/>
<dbReference type="PIRSF" id="PIRSF006402">
    <property type="entry name" value="UCP006402_thioredoxin"/>
    <property type="match status" value="1"/>
</dbReference>
<dbReference type="GO" id="GO:0005975">
    <property type="term" value="P:carbohydrate metabolic process"/>
    <property type="evidence" value="ECO:0007669"/>
    <property type="project" value="InterPro"/>
</dbReference>
<accession>A0A8S4PRB1</accession>
<organism evidence="2 3">
    <name type="scientific">Owenia fusiformis</name>
    <name type="common">Polychaete worm</name>
    <dbReference type="NCBI Taxonomy" id="6347"/>
    <lineage>
        <taxon>Eukaryota</taxon>
        <taxon>Metazoa</taxon>
        <taxon>Spiralia</taxon>
        <taxon>Lophotrochozoa</taxon>
        <taxon>Annelida</taxon>
        <taxon>Polychaeta</taxon>
        <taxon>Sedentaria</taxon>
        <taxon>Canalipalpata</taxon>
        <taxon>Sabellida</taxon>
        <taxon>Oweniida</taxon>
        <taxon>Oweniidae</taxon>
        <taxon>Owenia</taxon>
    </lineage>
</organism>
<dbReference type="Pfam" id="PF03190">
    <property type="entry name" value="Thioredox_DsbH"/>
    <property type="match status" value="1"/>
</dbReference>
<dbReference type="Gene3D" id="1.50.10.10">
    <property type="match status" value="1"/>
</dbReference>
<comment type="caution">
    <text evidence="2">The sequence shown here is derived from an EMBL/GenBank/DDBJ whole genome shotgun (WGS) entry which is preliminary data.</text>
</comment>
<dbReference type="InterPro" id="IPR004879">
    <property type="entry name" value="Ssp411-like_TRX"/>
</dbReference>
<dbReference type="InterPro" id="IPR036249">
    <property type="entry name" value="Thioredoxin-like_sf"/>
</dbReference>
<reference evidence="2" key="1">
    <citation type="submission" date="2022-03" db="EMBL/GenBank/DDBJ databases">
        <authorList>
            <person name="Martin C."/>
        </authorList>
    </citation>
    <scope>NUCLEOTIDE SEQUENCE</scope>
</reference>
<dbReference type="CDD" id="cd02955">
    <property type="entry name" value="SSP411"/>
    <property type="match status" value="1"/>
</dbReference>
<dbReference type="EMBL" id="CAIIXF020000009">
    <property type="protein sequence ID" value="CAH1795622.1"/>
    <property type="molecule type" value="Genomic_DNA"/>
</dbReference>
<dbReference type="PANTHER" id="PTHR42899:SF1">
    <property type="entry name" value="SPERMATOGENESIS-ASSOCIATED PROTEIN 20"/>
    <property type="match status" value="1"/>
</dbReference>
<name>A0A8S4PRB1_OWEFU</name>
<gene>
    <name evidence="2" type="ORF">OFUS_LOCUS20137</name>
</gene>
<dbReference type="OrthoDB" id="1923667at2759"/>
<evidence type="ECO:0000259" key="1">
    <source>
        <dbReference type="Pfam" id="PF03190"/>
    </source>
</evidence>
<feature type="domain" description="Spermatogenesis-associated protein 20-like TRX" evidence="1">
    <location>
        <begin position="65"/>
        <end position="227"/>
    </location>
</feature>
<dbReference type="Proteomes" id="UP000749559">
    <property type="component" value="Unassembled WGS sequence"/>
</dbReference>
<evidence type="ECO:0000313" key="3">
    <source>
        <dbReference type="Proteomes" id="UP000749559"/>
    </source>
</evidence>
<dbReference type="InterPro" id="IPR012341">
    <property type="entry name" value="6hp_glycosidase-like_sf"/>
</dbReference>
<evidence type="ECO:0000313" key="2">
    <source>
        <dbReference type="EMBL" id="CAH1795622.1"/>
    </source>
</evidence>
<dbReference type="PANTHER" id="PTHR42899">
    <property type="entry name" value="SPERMATOGENESIS-ASSOCIATED PROTEIN 20"/>
    <property type="match status" value="1"/>
</dbReference>
<dbReference type="SUPFAM" id="SSF48208">
    <property type="entry name" value="Six-hairpin glycosidases"/>
    <property type="match status" value="1"/>
</dbReference>
<sequence>MLRTVPYAPTVQRLLANVQPLRTTNYPRFGTILRQTSATNNSRYLYSKCIFRAMATSSGDQARGTNRLAMEKSPYLLQHANNPVDWYPWGREAFEKARAEDKLIFLSVGYSTCHWCHVMEHESFEDQEIGDILNEYFVSIKVDREERLDVDKVYMTFIQATSGGGGWPMSVWLTPDLKPIVGGTYFPPDGKYEGRPGFKTILLKIASEWAKDHKIISEKGTSILDTLLRHSDIKPVPETVVDINAIYKCFQMFDAQFDKDLGGFGKEPKFPQPVNLNFLMRLYAFQPASIKGAECLKICGHTLNMMAKGGIHDHIAQGFHRYSTDREWHVPHFEKMLYDQGQLTVAYVNMYQITKDEAFAEMARDILMYMQRDLSHKSGGFYSAEDADSLPTHNSVKKTEGAFCVWTEKEARSLLTDVVDERNNITMADVVCSHYNIKPDGNVDPAKDAHGDLAGQNVLIVRGSVNHTAMQFDLTIPETNVILHKGRKILHESRLSRPKPHLDNKIITAWNGLAISAFAKAGAVLGQIEYIERATEAARFLQQHMYNSETGVLLRSSYVDQDGNIAQIPNPINGFADDYSYLIRSLLDLYESCYDISWLEWAAKLQRTMDSLFWDKEFGGYFTSAADDSSIVMRLKEDADGAEPSANSVAASNLYRLSHYFNDAGYSAKAQQILNLFADRLNVIPMALPEMLCSLFYSLETQKQIIIQGDPKVDTTKRLLEEVHQHYIPNKVLIVADGNKDNILCENIPILNSMKSKDGQATAYVCENYTCAQPVNTAEELHKLLIEKS</sequence>